<dbReference type="PANTHER" id="PTHR42718:SF46">
    <property type="entry name" value="BLR6921 PROTEIN"/>
    <property type="match status" value="1"/>
</dbReference>
<dbReference type="Pfam" id="PF07690">
    <property type="entry name" value="MFS_1"/>
    <property type="match status" value="1"/>
</dbReference>
<keyword evidence="6 9" id="KW-0472">Membrane</keyword>
<feature type="transmembrane region" description="Helical" evidence="9">
    <location>
        <begin position="445"/>
        <end position="468"/>
    </location>
</feature>
<sequence>MLSTKAARVGRPTGPWKVFALVATAQFMVVLDTAIINVALPVIKRDLDFGDSTIQWVVTAYVLAFGGFLLLGGRLADLLGRRRTLLMGMAAFTVVSLLIGVNSSVPLLIVLRGLQGLAAAVMSPAALSTVLTQFPEGHERSRALGFWSMVATGGAAVGLLLGGVLTQYADWRWNFFINVPVGVIVLALVPRLVPDHRTGSRDRRGLPDAPGAVLATAGLMAGVFAFSQAPEWGWANPLTLICFAACVVLLAAFVFNERCAADPLVDLGIFTIRNVSGANGMMATVFAGNLGMFFLLTLYMQDIEHYSAIRTGLAFLPFPVILGTVSTRMAGLVRRFGFRRFLITGPVLVIIGMLWVSFLPVHGSYAVHVLPGLLVMPLGYGVSFAPMYAAATAGTPQRFAGVTSGLIATSQQAGGALGLAVISGTAGTVTASLTHDALPQALTSGYNVAMAVAAGITAIAGLLAALVIRTPRRADTPAEPSIPGPSPQPASTRS</sequence>
<feature type="transmembrane region" description="Helical" evidence="9">
    <location>
        <begin position="54"/>
        <end position="73"/>
    </location>
</feature>
<dbReference type="NCBIfam" id="TIGR00711">
    <property type="entry name" value="efflux_EmrB"/>
    <property type="match status" value="1"/>
</dbReference>
<keyword evidence="7" id="KW-0046">Antibiotic resistance</keyword>
<keyword evidence="3" id="KW-1003">Cell membrane</keyword>
<evidence type="ECO:0000313" key="11">
    <source>
        <dbReference type="EMBL" id="GAA3063525.1"/>
    </source>
</evidence>
<comment type="subcellular location">
    <subcellularLocation>
        <location evidence="1">Cell membrane</location>
        <topology evidence="1">Multi-pass membrane protein</topology>
    </subcellularLocation>
</comment>
<proteinExistence type="predicted"/>
<feature type="transmembrane region" description="Helical" evidence="9">
    <location>
        <begin position="146"/>
        <end position="169"/>
    </location>
</feature>
<keyword evidence="5 9" id="KW-1133">Transmembrane helix</keyword>
<feature type="transmembrane region" description="Helical" evidence="9">
    <location>
        <begin position="117"/>
        <end position="134"/>
    </location>
</feature>
<feature type="transmembrane region" description="Helical" evidence="9">
    <location>
        <begin position="205"/>
        <end position="226"/>
    </location>
</feature>
<feature type="region of interest" description="Disordered" evidence="8">
    <location>
        <begin position="474"/>
        <end position="494"/>
    </location>
</feature>
<organism evidence="11 12">
    <name type="scientific">Streptomyces glomeratus</name>
    <dbReference type="NCBI Taxonomy" id="284452"/>
    <lineage>
        <taxon>Bacteria</taxon>
        <taxon>Bacillati</taxon>
        <taxon>Actinomycetota</taxon>
        <taxon>Actinomycetes</taxon>
        <taxon>Kitasatosporales</taxon>
        <taxon>Streptomycetaceae</taxon>
        <taxon>Streptomyces</taxon>
    </lineage>
</organism>
<evidence type="ECO:0000256" key="6">
    <source>
        <dbReference type="ARBA" id="ARBA00023136"/>
    </source>
</evidence>
<dbReference type="InterPro" id="IPR005829">
    <property type="entry name" value="Sugar_transporter_CS"/>
</dbReference>
<gene>
    <name evidence="11" type="ORF">GCM10010448_53510</name>
</gene>
<dbReference type="PROSITE" id="PS50850">
    <property type="entry name" value="MFS"/>
    <property type="match status" value="1"/>
</dbReference>
<dbReference type="CDD" id="cd17321">
    <property type="entry name" value="MFS_MMR_MDR_like"/>
    <property type="match status" value="1"/>
</dbReference>
<dbReference type="SUPFAM" id="SSF103473">
    <property type="entry name" value="MFS general substrate transporter"/>
    <property type="match status" value="2"/>
</dbReference>
<evidence type="ECO:0000256" key="9">
    <source>
        <dbReference type="SAM" id="Phobius"/>
    </source>
</evidence>
<feature type="transmembrane region" description="Helical" evidence="9">
    <location>
        <begin position="18"/>
        <end position="42"/>
    </location>
</feature>
<feature type="domain" description="Major facilitator superfamily (MFS) profile" evidence="10">
    <location>
        <begin position="18"/>
        <end position="472"/>
    </location>
</feature>
<feature type="transmembrane region" description="Helical" evidence="9">
    <location>
        <begin position="277"/>
        <end position="300"/>
    </location>
</feature>
<feature type="transmembrane region" description="Helical" evidence="9">
    <location>
        <begin position="175"/>
        <end position="193"/>
    </location>
</feature>
<dbReference type="PANTHER" id="PTHR42718">
    <property type="entry name" value="MAJOR FACILITATOR SUPERFAMILY MULTIDRUG TRANSPORTER MFSC"/>
    <property type="match status" value="1"/>
</dbReference>
<feature type="transmembrane region" description="Helical" evidence="9">
    <location>
        <begin position="306"/>
        <end position="325"/>
    </location>
</feature>
<keyword evidence="2" id="KW-0813">Transport</keyword>
<keyword evidence="12" id="KW-1185">Reference proteome</keyword>
<dbReference type="Proteomes" id="UP001501532">
    <property type="component" value="Unassembled WGS sequence"/>
</dbReference>
<name>A0ABP6LW04_9ACTN</name>
<evidence type="ECO:0000259" key="10">
    <source>
        <dbReference type="PROSITE" id="PS50850"/>
    </source>
</evidence>
<feature type="transmembrane region" description="Helical" evidence="9">
    <location>
        <begin position="238"/>
        <end position="256"/>
    </location>
</feature>
<keyword evidence="4 9" id="KW-0812">Transmembrane</keyword>
<feature type="transmembrane region" description="Helical" evidence="9">
    <location>
        <begin position="337"/>
        <end position="359"/>
    </location>
</feature>
<feature type="transmembrane region" description="Helical" evidence="9">
    <location>
        <begin position="365"/>
        <end position="391"/>
    </location>
</feature>
<evidence type="ECO:0000256" key="1">
    <source>
        <dbReference type="ARBA" id="ARBA00004651"/>
    </source>
</evidence>
<dbReference type="RefSeq" id="WP_234519482.1">
    <property type="nucleotide sequence ID" value="NZ_BAAAUF010000052.1"/>
</dbReference>
<protein>
    <submittedName>
        <fullName evidence="11">MFS transporter</fullName>
    </submittedName>
</protein>
<dbReference type="InterPro" id="IPR036259">
    <property type="entry name" value="MFS_trans_sf"/>
</dbReference>
<evidence type="ECO:0000256" key="8">
    <source>
        <dbReference type="SAM" id="MobiDB-lite"/>
    </source>
</evidence>
<evidence type="ECO:0000256" key="2">
    <source>
        <dbReference type="ARBA" id="ARBA00022448"/>
    </source>
</evidence>
<feature type="transmembrane region" description="Helical" evidence="9">
    <location>
        <begin position="85"/>
        <end position="111"/>
    </location>
</feature>
<dbReference type="PROSITE" id="PS00216">
    <property type="entry name" value="SUGAR_TRANSPORT_1"/>
    <property type="match status" value="1"/>
</dbReference>
<evidence type="ECO:0000256" key="4">
    <source>
        <dbReference type="ARBA" id="ARBA00022692"/>
    </source>
</evidence>
<dbReference type="EMBL" id="BAAAUF010000052">
    <property type="protein sequence ID" value="GAA3063525.1"/>
    <property type="molecule type" value="Genomic_DNA"/>
</dbReference>
<dbReference type="InterPro" id="IPR004638">
    <property type="entry name" value="EmrB-like"/>
</dbReference>
<evidence type="ECO:0000256" key="7">
    <source>
        <dbReference type="ARBA" id="ARBA00023251"/>
    </source>
</evidence>
<dbReference type="InterPro" id="IPR011701">
    <property type="entry name" value="MFS"/>
</dbReference>
<evidence type="ECO:0000256" key="5">
    <source>
        <dbReference type="ARBA" id="ARBA00022989"/>
    </source>
</evidence>
<comment type="caution">
    <text evidence="11">The sequence shown here is derived from an EMBL/GenBank/DDBJ whole genome shotgun (WGS) entry which is preliminary data.</text>
</comment>
<feature type="transmembrane region" description="Helical" evidence="9">
    <location>
        <begin position="412"/>
        <end position="433"/>
    </location>
</feature>
<dbReference type="Gene3D" id="1.20.1720.10">
    <property type="entry name" value="Multidrug resistance protein D"/>
    <property type="match status" value="1"/>
</dbReference>
<dbReference type="Gene3D" id="1.20.1250.20">
    <property type="entry name" value="MFS general substrate transporter like domains"/>
    <property type="match status" value="1"/>
</dbReference>
<evidence type="ECO:0000313" key="12">
    <source>
        <dbReference type="Proteomes" id="UP001501532"/>
    </source>
</evidence>
<accession>A0ABP6LW04</accession>
<dbReference type="InterPro" id="IPR020846">
    <property type="entry name" value="MFS_dom"/>
</dbReference>
<evidence type="ECO:0000256" key="3">
    <source>
        <dbReference type="ARBA" id="ARBA00022475"/>
    </source>
</evidence>
<reference evidence="12" key="1">
    <citation type="journal article" date="2019" name="Int. J. Syst. Evol. Microbiol.">
        <title>The Global Catalogue of Microorganisms (GCM) 10K type strain sequencing project: providing services to taxonomists for standard genome sequencing and annotation.</title>
        <authorList>
            <consortium name="The Broad Institute Genomics Platform"/>
            <consortium name="The Broad Institute Genome Sequencing Center for Infectious Disease"/>
            <person name="Wu L."/>
            <person name="Ma J."/>
        </authorList>
    </citation>
    <scope>NUCLEOTIDE SEQUENCE [LARGE SCALE GENOMIC DNA]</scope>
    <source>
        <strain evidence="12">JCM 9091</strain>
    </source>
</reference>